<evidence type="ECO:0000313" key="2">
    <source>
        <dbReference type="Proteomes" id="UP000640052"/>
    </source>
</evidence>
<accession>A0A919QHR9</accession>
<dbReference type="AlphaFoldDB" id="A0A919QHR9"/>
<comment type="caution">
    <text evidence="1">The sequence shown here is derived from an EMBL/GenBank/DDBJ whole genome shotgun (WGS) entry which is preliminary data.</text>
</comment>
<gene>
    <name evidence="1" type="ORF">Aph01nite_61330</name>
</gene>
<organism evidence="1 2">
    <name type="scientific">Acrocarpospora phusangensis</name>
    <dbReference type="NCBI Taxonomy" id="1070424"/>
    <lineage>
        <taxon>Bacteria</taxon>
        <taxon>Bacillati</taxon>
        <taxon>Actinomycetota</taxon>
        <taxon>Actinomycetes</taxon>
        <taxon>Streptosporangiales</taxon>
        <taxon>Streptosporangiaceae</taxon>
        <taxon>Acrocarpospora</taxon>
    </lineage>
</organism>
<protein>
    <submittedName>
        <fullName evidence="1">Uncharacterized protein</fullName>
    </submittedName>
</protein>
<proteinExistence type="predicted"/>
<keyword evidence="2" id="KW-1185">Reference proteome</keyword>
<name>A0A919QHR9_9ACTN</name>
<evidence type="ECO:0000313" key="1">
    <source>
        <dbReference type="EMBL" id="GIH27823.1"/>
    </source>
</evidence>
<dbReference type="EMBL" id="BOOA01000064">
    <property type="protein sequence ID" value="GIH27823.1"/>
    <property type="molecule type" value="Genomic_DNA"/>
</dbReference>
<reference evidence="1" key="1">
    <citation type="submission" date="2021-01" db="EMBL/GenBank/DDBJ databases">
        <title>Whole genome shotgun sequence of Acrocarpospora phusangensis NBRC 108782.</title>
        <authorList>
            <person name="Komaki H."/>
            <person name="Tamura T."/>
        </authorList>
    </citation>
    <scope>NUCLEOTIDE SEQUENCE</scope>
    <source>
        <strain evidence="1">NBRC 108782</strain>
    </source>
</reference>
<sequence length="55" mass="5785">MEWASAGRAVSPAADTIEVIAATTSRGYALLGRRDGHTIIKLLGMSVIKDTAQGR</sequence>
<dbReference type="Proteomes" id="UP000640052">
    <property type="component" value="Unassembled WGS sequence"/>
</dbReference>